<keyword evidence="5" id="KW-1185">Reference proteome</keyword>
<evidence type="ECO:0000313" key="4">
    <source>
        <dbReference type="EMBL" id="QFQ12112.1"/>
    </source>
</evidence>
<organism evidence="4 5">
    <name type="scientific">Pseudoprevotella muciniphila</name>
    <dbReference type="NCBI Taxonomy" id="2133944"/>
    <lineage>
        <taxon>Bacteria</taxon>
        <taxon>Pseudomonadati</taxon>
        <taxon>Bacteroidota</taxon>
        <taxon>Bacteroidia</taxon>
        <taxon>Bacteroidales</taxon>
        <taxon>Prevotellaceae</taxon>
        <taxon>Pseudoprevotella</taxon>
    </lineage>
</organism>
<reference evidence="4 5" key="1">
    <citation type="submission" date="2018-11" db="EMBL/GenBank/DDBJ databases">
        <authorList>
            <person name="Na S.W."/>
            <person name="Baik M."/>
        </authorList>
    </citation>
    <scope>NUCLEOTIDE SEQUENCE [LARGE SCALE GENOMIC DNA]</scope>
    <source>
        <strain evidence="4 5">E39</strain>
    </source>
</reference>
<dbReference type="InterPro" id="IPR026870">
    <property type="entry name" value="Zinc_ribbon_dom"/>
</dbReference>
<dbReference type="Pfam" id="PF13240">
    <property type="entry name" value="Zn_Ribbon_1"/>
    <property type="match status" value="1"/>
</dbReference>
<evidence type="ECO:0000256" key="2">
    <source>
        <dbReference type="SAM" id="Phobius"/>
    </source>
</evidence>
<dbReference type="Proteomes" id="UP000249375">
    <property type="component" value="Chromosome"/>
</dbReference>
<evidence type="ECO:0000256" key="1">
    <source>
        <dbReference type="SAM" id="Coils"/>
    </source>
</evidence>
<evidence type="ECO:0000259" key="3">
    <source>
        <dbReference type="Pfam" id="PF13240"/>
    </source>
</evidence>
<feature type="transmembrane region" description="Helical" evidence="2">
    <location>
        <begin position="50"/>
        <end position="74"/>
    </location>
</feature>
<proteinExistence type="predicted"/>
<feature type="domain" description="Zinc-ribbon" evidence="3">
    <location>
        <begin position="5"/>
        <end position="27"/>
    </location>
</feature>
<name>A0A5P8E598_9BACT</name>
<dbReference type="RefSeq" id="WP_111898593.1">
    <property type="nucleotide sequence ID" value="NZ_CP033459.1"/>
</dbReference>
<feature type="coiled-coil region" evidence="1">
    <location>
        <begin position="96"/>
        <end position="128"/>
    </location>
</feature>
<gene>
    <name evidence="4" type="ORF">C7Y71_003235</name>
</gene>
<protein>
    <submittedName>
        <fullName evidence="4">Zinc-ribbon domain-containing protein</fullName>
    </submittedName>
</protein>
<keyword evidence="1" id="KW-0175">Coiled coil</keyword>
<dbReference type="AlphaFoldDB" id="A0A5P8E598"/>
<sequence length="256" mass="28645">MALFKCSRCGNMVSDKAAACPKCGHPVNEDAQSDKFAGLEQTPRKKNTTLMVLGTVLGIVLLLTLLAGGAYLYLKGNSPETVALADNDTTKVEEEKENKDSTIKALDAKVKELETKQAEDSIKKANEASKPVVEKPKPVLDSDGSLDYILEDGKYEYYGTWNSDYYSSHPCRLKFEKRNGRLRNCVYTNLTYNNRIVLKGYIRDGVLRFVGRRNGQKVTMKFRVDSHAHDLYGEGIDNASNDRANVYFSTEYEGEN</sequence>
<keyword evidence="2" id="KW-0812">Transmembrane</keyword>
<dbReference type="KEGG" id="alq:C7Y71_003235"/>
<keyword evidence="2" id="KW-1133">Transmembrane helix</keyword>
<dbReference type="EMBL" id="CP033459">
    <property type="protein sequence ID" value="QFQ12112.1"/>
    <property type="molecule type" value="Genomic_DNA"/>
</dbReference>
<keyword evidence="2" id="KW-0472">Membrane</keyword>
<dbReference type="OrthoDB" id="1078822at2"/>
<accession>A0A5P8E598</accession>
<evidence type="ECO:0000313" key="5">
    <source>
        <dbReference type="Proteomes" id="UP000249375"/>
    </source>
</evidence>